<evidence type="ECO:0000313" key="2">
    <source>
        <dbReference type="Proteomes" id="UP000278351"/>
    </source>
</evidence>
<dbReference type="AlphaFoldDB" id="A0A3N4PL93"/>
<comment type="caution">
    <text evidence="1">The sequence shown here is derived from an EMBL/GenBank/DDBJ whole genome shotgun (WGS) entry which is preliminary data.</text>
</comment>
<dbReference type="EMBL" id="RPDH01000002">
    <property type="protein sequence ID" value="RPE09452.1"/>
    <property type="molecule type" value="Genomic_DNA"/>
</dbReference>
<organism evidence="1 2">
    <name type="scientific">Chitinophaga lutea</name>
    <dbReference type="NCBI Taxonomy" id="2488634"/>
    <lineage>
        <taxon>Bacteria</taxon>
        <taxon>Pseudomonadati</taxon>
        <taxon>Bacteroidota</taxon>
        <taxon>Chitinophagia</taxon>
        <taxon>Chitinophagales</taxon>
        <taxon>Chitinophagaceae</taxon>
        <taxon>Chitinophaga</taxon>
    </lineage>
</organism>
<reference evidence="1 2" key="1">
    <citation type="submission" date="2018-11" db="EMBL/GenBank/DDBJ databases">
        <title>Chitinophaga lutea sp.nov., isolate from arsenic contaminated soil.</title>
        <authorList>
            <person name="Zong Y."/>
        </authorList>
    </citation>
    <scope>NUCLEOTIDE SEQUENCE [LARGE SCALE GENOMIC DNA]</scope>
    <source>
        <strain evidence="1 2">ZY74</strain>
    </source>
</reference>
<sequence length="63" mass="6853">MKGSYCVHFDENNITPGQFDTCYNAYIEQNLSHGPFAGKFAYVFSLTDKDFGAGYAKAGAICG</sequence>
<keyword evidence="2" id="KW-1185">Reference proteome</keyword>
<name>A0A3N4PL93_9BACT</name>
<protein>
    <submittedName>
        <fullName evidence="1">Uncharacterized protein</fullName>
    </submittedName>
</protein>
<evidence type="ECO:0000313" key="1">
    <source>
        <dbReference type="EMBL" id="RPE09452.1"/>
    </source>
</evidence>
<gene>
    <name evidence="1" type="ORF">EGT74_20880</name>
</gene>
<dbReference type="Proteomes" id="UP000278351">
    <property type="component" value="Unassembled WGS sequence"/>
</dbReference>
<accession>A0A3N4PL93</accession>
<proteinExistence type="predicted"/>